<gene>
    <name evidence="1" type="ORF">GCM10022255_092140</name>
</gene>
<dbReference type="SUPFAM" id="SSF53448">
    <property type="entry name" value="Nucleotide-diphospho-sugar transferases"/>
    <property type="match status" value="1"/>
</dbReference>
<proteinExistence type="predicted"/>
<name>A0ABP8DPE1_9ACTN</name>
<keyword evidence="2" id="KW-1185">Reference proteome</keyword>
<dbReference type="Pfam" id="PF09837">
    <property type="entry name" value="DUF2064"/>
    <property type="match status" value="1"/>
</dbReference>
<protein>
    <submittedName>
        <fullName evidence="1">DUF2064 domain-containing protein</fullName>
    </submittedName>
</protein>
<dbReference type="InterPro" id="IPR018641">
    <property type="entry name" value="Trfase_1_rSAM/seldom-assoc"/>
</dbReference>
<organism evidence="1 2">
    <name type="scientific">Dactylosporangium darangshiense</name>
    <dbReference type="NCBI Taxonomy" id="579108"/>
    <lineage>
        <taxon>Bacteria</taxon>
        <taxon>Bacillati</taxon>
        <taxon>Actinomycetota</taxon>
        <taxon>Actinomycetes</taxon>
        <taxon>Micromonosporales</taxon>
        <taxon>Micromonosporaceae</taxon>
        <taxon>Dactylosporangium</taxon>
    </lineage>
</organism>
<evidence type="ECO:0000313" key="1">
    <source>
        <dbReference type="EMBL" id="GAA4261050.1"/>
    </source>
</evidence>
<comment type="caution">
    <text evidence="1">The sequence shown here is derived from an EMBL/GenBank/DDBJ whole genome shotgun (WGS) entry which is preliminary data.</text>
</comment>
<dbReference type="PANTHER" id="PTHR36529:SF1">
    <property type="entry name" value="GLYCOSYLTRANSFERASE"/>
    <property type="match status" value="1"/>
</dbReference>
<dbReference type="RefSeq" id="WP_345137948.1">
    <property type="nucleotide sequence ID" value="NZ_BAABAT010000043.1"/>
</dbReference>
<dbReference type="EMBL" id="BAABAT010000043">
    <property type="protein sequence ID" value="GAA4261050.1"/>
    <property type="molecule type" value="Genomic_DNA"/>
</dbReference>
<accession>A0ABP8DPE1</accession>
<dbReference type="Proteomes" id="UP001500620">
    <property type="component" value="Unassembled WGS sequence"/>
</dbReference>
<reference evidence="2" key="1">
    <citation type="journal article" date="2019" name="Int. J. Syst. Evol. Microbiol.">
        <title>The Global Catalogue of Microorganisms (GCM) 10K type strain sequencing project: providing services to taxonomists for standard genome sequencing and annotation.</title>
        <authorList>
            <consortium name="The Broad Institute Genomics Platform"/>
            <consortium name="The Broad Institute Genome Sequencing Center for Infectious Disease"/>
            <person name="Wu L."/>
            <person name="Ma J."/>
        </authorList>
    </citation>
    <scope>NUCLEOTIDE SEQUENCE [LARGE SCALE GENOMIC DNA]</scope>
    <source>
        <strain evidence="2">JCM 17441</strain>
    </source>
</reference>
<evidence type="ECO:0000313" key="2">
    <source>
        <dbReference type="Proteomes" id="UP001500620"/>
    </source>
</evidence>
<sequence length="229" mass="23573">MTAYPVQLLLFAKAPVPGCVKTRLCPPWTPEQAAAIAAAAIADTVDVLSAAPAIARTLVADGPLPAPPGWRRRHQRGDGLGERLAAAYADTALPGVAALLVGMDTPQLYRGHLVAAAHALADAEAVLGPADDGGWWALGLRDPAAAHVLAGIPMSTRETGECTRAAFVGLGLRVAALPVLRDVDTAADAAEVAAACPNGRFARAVTTMVPAGTRAERTEADRWSARLTL</sequence>
<dbReference type="PANTHER" id="PTHR36529">
    <property type="entry name" value="SLL1095 PROTEIN"/>
    <property type="match status" value="1"/>
</dbReference>
<dbReference type="Gene3D" id="3.90.550.10">
    <property type="entry name" value="Spore Coat Polysaccharide Biosynthesis Protein SpsA, Chain A"/>
    <property type="match status" value="1"/>
</dbReference>
<dbReference type="InterPro" id="IPR029044">
    <property type="entry name" value="Nucleotide-diphossugar_trans"/>
</dbReference>